<dbReference type="Gene3D" id="1.10.150.250">
    <property type="entry name" value="Flavinator of succinate dehydrogenase"/>
    <property type="match status" value="1"/>
</dbReference>
<keyword evidence="1" id="KW-0496">Mitochondrion</keyword>
<evidence type="ECO:0008006" key="6">
    <source>
        <dbReference type="Google" id="ProtNLM"/>
    </source>
</evidence>
<evidence type="ECO:0000313" key="4">
    <source>
        <dbReference type="EMBL" id="KAG0575378.1"/>
    </source>
</evidence>
<keyword evidence="5" id="KW-1185">Reference proteome</keyword>
<dbReference type="GO" id="GO:0006099">
    <property type="term" value="P:tricarboxylic acid cycle"/>
    <property type="evidence" value="ECO:0007669"/>
    <property type="project" value="TreeGrafter"/>
</dbReference>
<dbReference type="EMBL" id="CM026425">
    <property type="protein sequence ID" value="KAG0575378.1"/>
    <property type="molecule type" value="Genomic_DNA"/>
</dbReference>
<dbReference type="SUPFAM" id="SSF109910">
    <property type="entry name" value="YgfY-like"/>
    <property type="match status" value="1"/>
</dbReference>
<dbReference type="GO" id="GO:0006121">
    <property type="term" value="P:mitochondrial electron transport, succinate to ubiquinone"/>
    <property type="evidence" value="ECO:0007669"/>
    <property type="project" value="TreeGrafter"/>
</dbReference>
<sequence length="199" mass="22179">MTSRAVSRLPFLRMLISSSTRTRIATGNPCSSSHVLSDFSRQVQVGGAAYFPRITGFCSSAGGDGGLSTRKDISEVDDEKRRRVLNRILYRSRQRGYLELDLLLGKWTEENITHLDEKRLQELVELLEGENPDLWNWLTGQAEVPSNLAANSVFAAIKSQISENLTTYSSPQTRAQPGKPWVRGWDDNRKVGGPQAGNQ</sequence>
<dbReference type="Proteomes" id="UP000822688">
    <property type="component" value="Chromosome 5"/>
</dbReference>
<organism evidence="4 5">
    <name type="scientific">Ceratodon purpureus</name>
    <name type="common">Fire moss</name>
    <name type="synonym">Dicranum purpureum</name>
    <dbReference type="NCBI Taxonomy" id="3225"/>
    <lineage>
        <taxon>Eukaryota</taxon>
        <taxon>Viridiplantae</taxon>
        <taxon>Streptophyta</taxon>
        <taxon>Embryophyta</taxon>
        <taxon>Bryophyta</taxon>
        <taxon>Bryophytina</taxon>
        <taxon>Bryopsida</taxon>
        <taxon>Dicranidae</taxon>
        <taxon>Pseudoditrichales</taxon>
        <taxon>Ditrichaceae</taxon>
        <taxon>Ceratodon</taxon>
    </lineage>
</organism>
<dbReference type="InterPro" id="IPR005631">
    <property type="entry name" value="SDH"/>
</dbReference>
<evidence type="ECO:0000256" key="2">
    <source>
        <dbReference type="ARBA" id="ARBA00023186"/>
    </source>
</evidence>
<gene>
    <name evidence="4" type="ORF">KC19_5G000400</name>
</gene>
<evidence type="ECO:0000256" key="1">
    <source>
        <dbReference type="ARBA" id="ARBA00023128"/>
    </source>
</evidence>
<dbReference type="InterPro" id="IPR036714">
    <property type="entry name" value="SDH_sf"/>
</dbReference>
<accession>A0A8T0HYE2</accession>
<name>A0A8T0HYE2_CERPU</name>
<comment type="caution">
    <text evidence="4">The sequence shown here is derived from an EMBL/GenBank/DDBJ whole genome shotgun (WGS) entry which is preliminary data.</text>
</comment>
<evidence type="ECO:0000256" key="3">
    <source>
        <dbReference type="SAM" id="MobiDB-lite"/>
    </source>
</evidence>
<dbReference type="GO" id="GO:0034553">
    <property type="term" value="P:mitochondrial respiratory chain complex II assembly"/>
    <property type="evidence" value="ECO:0007669"/>
    <property type="project" value="TreeGrafter"/>
</dbReference>
<dbReference type="GO" id="GO:0005739">
    <property type="term" value="C:mitochondrion"/>
    <property type="evidence" value="ECO:0007669"/>
    <property type="project" value="TreeGrafter"/>
</dbReference>
<dbReference type="FunFam" id="1.10.150.250:FF:000004">
    <property type="entry name" value="Succinate dehydrogenase assembly factor 2, mitochondrial"/>
    <property type="match status" value="1"/>
</dbReference>
<dbReference type="PANTHER" id="PTHR12469">
    <property type="entry name" value="PROTEIN EMI5 HOMOLOG, MITOCHONDRIAL"/>
    <property type="match status" value="1"/>
</dbReference>
<dbReference type="AlphaFoldDB" id="A0A8T0HYE2"/>
<evidence type="ECO:0000313" key="5">
    <source>
        <dbReference type="Proteomes" id="UP000822688"/>
    </source>
</evidence>
<proteinExistence type="predicted"/>
<keyword evidence="2" id="KW-0143">Chaperone</keyword>
<feature type="region of interest" description="Disordered" evidence="3">
    <location>
        <begin position="168"/>
        <end position="199"/>
    </location>
</feature>
<dbReference type="PANTHER" id="PTHR12469:SF2">
    <property type="entry name" value="SUCCINATE DEHYDROGENASE ASSEMBLY FACTOR 2, MITOCHONDRIAL"/>
    <property type="match status" value="1"/>
</dbReference>
<protein>
    <recommendedName>
        <fullName evidence="6">Succinate dehydrogenase assembly factor 2, mitochondrial</fullName>
    </recommendedName>
</protein>
<reference evidence="4" key="1">
    <citation type="submission" date="2020-06" db="EMBL/GenBank/DDBJ databases">
        <title>WGS assembly of Ceratodon purpureus strain R40.</title>
        <authorList>
            <person name="Carey S.B."/>
            <person name="Jenkins J."/>
            <person name="Shu S."/>
            <person name="Lovell J.T."/>
            <person name="Sreedasyam A."/>
            <person name="Maumus F."/>
            <person name="Tiley G.P."/>
            <person name="Fernandez-Pozo N."/>
            <person name="Barry K."/>
            <person name="Chen C."/>
            <person name="Wang M."/>
            <person name="Lipzen A."/>
            <person name="Daum C."/>
            <person name="Saski C.A."/>
            <person name="Payton A.C."/>
            <person name="Mcbreen J.C."/>
            <person name="Conrad R.E."/>
            <person name="Kollar L.M."/>
            <person name="Olsson S."/>
            <person name="Huttunen S."/>
            <person name="Landis J.B."/>
            <person name="Wickett N.J."/>
            <person name="Johnson M.G."/>
            <person name="Rensing S.A."/>
            <person name="Grimwood J."/>
            <person name="Schmutz J."/>
            <person name="Mcdaniel S.F."/>
        </authorList>
    </citation>
    <scope>NUCLEOTIDE SEQUENCE</scope>
    <source>
        <strain evidence="4">R40</strain>
    </source>
</reference>
<dbReference type="Pfam" id="PF03937">
    <property type="entry name" value="Sdh5"/>
    <property type="match status" value="1"/>
</dbReference>